<dbReference type="SUPFAM" id="SSF53335">
    <property type="entry name" value="S-adenosyl-L-methionine-dependent methyltransferases"/>
    <property type="match status" value="1"/>
</dbReference>
<protein>
    <recommendedName>
        <fullName evidence="1">Methyltransferase type 11 domain-containing protein</fullName>
    </recommendedName>
</protein>
<evidence type="ECO:0000259" key="1">
    <source>
        <dbReference type="Pfam" id="PF08241"/>
    </source>
</evidence>
<dbReference type="CDD" id="cd02440">
    <property type="entry name" value="AdoMet_MTases"/>
    <property type="match status" value="1"/>
</dbReference>
<name>A0A0F9DFT4_9ZZZZ</name>
<dbReference type="Pfam" id="PF08241">
    <property type="entry name" value="Methyltransf_11"/>
    <property type="match status" value="1"/>
</dbReference>
<sequence>MVSKDVWEKHWDNIYSGYRFPEQSLYEFLMSHPNKSREIRKALYLGVGNGRDIPVLTTLGYYVTAVDISKEAVERANQFFYDIRIDKLAGAHEGVFEHLISRDDYFDLAVDIRSVMHQSRDGVINAVKEVSRVLKPDGLFFSVMKTPMDALFGEGEEIGRNTFIHPRFGEIFFPCHAEIPNIFASFSEVCVGTETRNISGTPKDRWSHWLITARK</sequence>
<dbReference type="AlphaFoldDB" id="A0A0F9DFT4"/>
<feature type="domain" description="Methyltransferase type 11" evidence="1">
    <location>
        <begin position="43"/>
        <end position="141"/>
    </location>
</feature>
<accession>A0A0F9DFT4</accession>
<organism evidence="2">
    <name type="scientific">marine sediment metagenome</name>
    <dbReference type="NCBI Taxonomy" id="412755"/>
    <lineage>
        <taxon>unclassified sequences</taxon>
        <taxon>metagenomes</taxon>
        <taxon>ecological metagenomes</taxon>
    </lineage>
</organism>
<dbReference type="InterPro" id="IPR013216">
    <property type="entry name" value="Methyltransf_11"/>
</dbReference>
<dbReference type="GO" id="GO:0008757">
    <property type="term" value="F:S-adenosylmethionine-dependent methyltransferase activity"/>
    <property type="evidence" value="ECO:0007669"/>
    <property type="project" value="InterPro"/>
</dbReference>
<dbReference type="Gene3D" id="3.40.50.150">
    <property type="entry name" value="Vaccinia Virus protein VP39"/>
    <property type="match status" value="1"/>
</dbReference>
<comment type="caution">
    <text evidence="2">The sequence shown here is derived from an EMBL/GenBank/DDBJ whole genome shotgun (WGS) entry which is preliminary data.</text>
</comment>
<gene>
    <name evidence="2" type="ORF">LCGC14_2204930</name>
</gene>
<evidence type="ECO:0000313" key="2">
    <source>
        <dbReference type="EMBL" id="KKL60479.1"/>
    </source>
</evidence>
<dbReference type="InterPro" id="IPR029063">
    <property type="entry name" value="SAM-dependent_MTases_sf"/>
</dbReference>
<reference evidence="2" key="1">
    <citation type="journal article" date="2015" name="Nature">
        <title>Complex archaea that bridge the gap between prokaryotes and eukaryotes.</title>
        <authorList>
            <person name="Spang A."/>
            <person name="Saw J.H."/>
            <person name="Jorgensen S.L."/>
            <person name="Zaremba-Niedzwiedzka K."/>
            <person name="Martijn J."/>
            <person name="Lind A.E."/>
            <person name="van Eijk R."/>
            <person name="Schleper C."/>
            <person name="Guy L."/>
            <person name="Ettema T.J."/>
        </authorList>
    </citation>
    <scope>NUCLEOTIDE SEQUENCE</scope>
</reference>
<proteinExistence type="predicted"/>
<dbReference type="EMBL" id="LAZR01029135">
    <property type="protein sequence ID" value="KKL60479.1"/>
    <property type="molecule type" value="Genomic_DNA"/>
</dbReference>